<reference evidence="2 3" key="1">
    <citation type="submission" date="2017-12" db="EMBL/GenBank/DDBJ databases">
        <title>Hemimetabolous genomes reveal molecular basis of termite eusociality.</title>
        <authorList>
            <person name="Harrison M.C."/>
            <person name="Jongepier E."/>
            <person name="Robertson H.M."/>
            <person name="Arning N."/>
            <person name="Bitard-Feildel T."/>
            <person name="Chao H."/>
            <person name="Childers C.P."/>
            <person name="Dinh H."/>
            <person name="Doddapaneni H."/>
            <person name="Dugan S."/>
            <person name="Gowin J."/>
            <person name="Greiner C."/>
            <person name="Han Y."/>
            <person name="Hu H."/>
            <person name="Hughes D.S.T."/>
            <person name="Huylmans A.-K."/>
            <person name="Kemena C."/>
            <person name="Kremer L.P.M."/>
            <person name="Lee S.L."/>
            <person name="Lopez-Ezquerra A."/>
            <person name="Mallet L."/>
            <person name="Monroy-Kuhn J.M."/>
            <person name="Moser A."/>
            <person name="Murali S.C."/>
            <person name="Muzny D.M."/>
            <person name="Otani S."/>
            <person name="Piulachs M.-D."/>
            <person name="Poelchau M."/>
            <person name="Qu J."/>
            <person name="Schaub F."/>
            <person name="Wada-Katsumata A."/>
            <person name="Worley K.C."/>
            <person name="Xie Q."/>
            <person name="Ylla G."/>
            <person name="Poulsen M."/>
            <person name="Gibbs R.A."/>
            <person name="Schal C."/>
            <person name="Richards S."/>
            <person name="Belles X."/>
            <person name="Korb J."/>
            <person name="Bornberg-Bauer E."/>
        </authorList>
    </citation>
    <scope>NUCLEOTIDE SEQUENCE [LARGE SCALE GENOMIC DNA]</scope>
    <source>
        <tissue evidence="2">Whole body</tissue>
    </source>
</reference>
<dbReference type="Gene3D" id="3.40.50.300">
    <property type="entry name" value="P-loop containing nucleotide triphosphate hydrolases"/>
    <property type="match status" value="1"/>
</dbReference>
<accession>A0A2J7QUJ8</accession>
<dbReference type="Pfam" id="PF01926">
    <property type="entry name" value="MMR_HSR1"/>
    <property type="match status" value="1"/>
</dbReference>
<organism evidence="2 3">
    <name type="scientific">Cryptotermes secundus</name>
    <dbReference type="NCBI Taxonomy" id="105785"/>
    <lineage>
        <taxon>Eukaryota</taxon>
        <taxon>Metazoa</taxon>
        <taxon>Ecdysozoa</taxon>
        <taxon>Arthropoda</taxon>
        <taxon>Hexapoda</taxon>
        <taxon>Insecta</taxon>
        <taxon>Pterygota</taxon>
        <taxon>Neoptera</taxon>
        <taxon>Polyneoptera</taxon>
        <taxon>Dictyoptera</taxon>
        <taxon>Blattodea</taxon>
        <taxon>Blattoidea</taxon>
        <taxon>Termitoidae</taxon>
        <taxon>Kalotermitidae</taxon>
        <taxon>Cryptotermitinae</taxon>
        <taxon>Cryptotermes</taxon>
    </lineage>
</organism>
<dbReference type="STRING" id="105785.A0A2J7QUJ8"/>
<dbReference type="OrthoDB" id="1696305at2759"/>
<protein>
    <recommendedName>
        <fullName evidence="1">G domain-containing protein</fullName>
    </recommendedName>
</protein>
<evidence type="ECO:0000313" key="2">
    <source>
        <dbReference type="EMBL" id="PNF32250.1"/>
    </source>
</evidence>
<dbReference type="InterPro" id="IPR006073">
    <property type="entry name" value="GTP-bd"/>
</dbReference>
<sequence length="776" mass="88049">MAVCWNRLQNLQKSVDRFLKFGPSALFLVQVECSYQSFVRTAFMKVRGCKCLSTRRTFVSTHLCVQKQDSMHHDRKLEAVQEAETEELKRKFEAVNSKIIFNTVLEFSKLNGNWKRKKILKDKQEKLRVSKINEKDAMKDIPVALKYLRDTPEIHKTNSDEVETLPENETVCLPYSIETELDTTLSSRVKDNENKRVDLPYQGMLKFSELSNSSWTRLPTRRSDISVSNWMSDYECYDESEDVFENPRSWELNYGTPDMNVPLSDVPCGGCGAMLHCQDTAIPGYLPSELFKQLDEVSLRAVVCQRCHFLRFYDTALNVIVSPDDYPKLMAHLKDTVALIVLMVDLLDFPCSIWPEIMHIVGRKQPIVVVGNKVDLLPPDSRGYLHHMQKCLAESVAHSGIPPSNIKHVALISAKTGYGVEELITKLHNLWAYRGDVYLLGCTNVGKSTLFNALLRSDYCKVKAVDLIQRATTSPWPGTTINLLKFPILRPSGWRLAERTKRILSQRQQLEAERRLHYSQFKEDTSRNLPALIGHIGMTFCQKQPVSNLDPFSMETSPEGPRPLSGLDPSDEMYAKSKWCYDTPGVVHPDQVIHLLTAEELMMTLPKKLISPRTYRLQPNMSLFIAGLGRLDYVEGNDPIRMTVFASGRLPITICNVDDAEYLYKTLLGTRFLGVPCGGPTRLSQWPMLRAHPETIELHGIGWKKSCGDILLSSSGWVAVTFGEGKTCRFQAWTPGGRGVYFRSPALLPFAVTTCGPKVRHSPAYRKGKGMFWKHA</sequence>
<keyword evidence="3" id="KW-1185">Reference proteome</keyword>
<name>A0A2J7QUJ8_9NEOP</name>
<evidence type="ECO:0000259" key="1">
    <source>
        <dbReference type="Pfam" id="PF01926"/>
    </source>
</evidence>
<dbReference type="Proteomes" id="UP000235965">
    <property type="component" value="Unassembled WGS sequence"/>
</dbReference>
<dbReference type="InterPro" id="IPR027417">
    <property type="entry name" value="P-loop_NTPase"/>
</dbReference>
<evidence type="ECO:0000313" key="3">
    <source>
        <dbReference type="Proteomes" id="UP000235965"/>
    </source>
</evidence>
<gene>
    <name evidence="2" type="ORF">B7P43_G17791</name>
</gene>
<proteinExistence type="predicted"/>
<dbReference type="PANTHER" id="PTHR46406:SF1">
    <property type="entry name" value="NITRIC OXIDE-ASSOCIATED PROTEIN 1"/>
    <property type="match status" value="1"/>
</dbReference>
<dbReference type="FunCoup" id="A0A2J7QUJ8">
    <property type="interactions" value="1368"/>
</dbReference>
<dbReference type="EMBL" id="NEVH01010578">
    <property type="protein sequence ID" value="PNF32250.1"/>
    <property type="molecule type" value="Genomic_DNA"/>
</dbReference>
<dbReference type="SUPFAM" id="SSF52540">
    <property type="entry name" value="P-loop containing nucleoside triphosphate hydrolases"/>
    <property type="match status" value="1"/>
</dbReference>
<dbReference type="InterPro" id="IPR052807">
    <property type="entry name" value="Mito_transl_resp_regulator"/>
</dbReference>
<comment type="caution">
    <text evidence="2">The sequence shown here is derived from an EMBL/GenBank/DDBJ whole genome shotgun (WGS) entry which is preliminary data.</text>
</comment>
<dbReference type="PANTHER" id="PTHR46406">
    <property type="entry name" value="NITRIC OXIDE-ASSOCIATED PROTEIN 1"/>
    <property type="match status" value="1"/>
</dbReference>
<dbReference type="CDD" id="cd01855">
    <property type="entry name" value="YqeH"/>
    <property type="match status" value="1"/>
</dbReference>
<dbReference type="GO" id="GO:0005525">
    <property type="term" value="F:GTP binding"/>
    <property type="evidence" value="ECO:0007669"/>
    <property type="project" value="InterPro"/>
</dbReference>
<feature type="domain" description="G" evidence="1">
    <location>
        <begin position="437"/>
        <end position="486"/>
    </location>
</feature>
<dbReference type="AlphaFoldDB" id="A0A2J7QUJ8"/>
<dbReference type="InParanoid" id="A0A2J7QUJ8"/>